<reference evidence="2" key="1">
    <citation type="submission" date="2019-12" db="EMBL/GenBank/DDBJ databases">
        <title>Whole genome sequencing of Haloarcula argentinensis strain pws5.</title>
        <authorList>
            <person name="Verma D.K."/>
            <person name="Gopal K."/>
            <person name="Prasad E.S."/>
        </authorList>
    </citation>
    <scope>NUCLEOTIDE SEQUENCE</scope>
    <source>
        <strain evidence="2">Pws5</strain>
    </source>
</reference>
<evidence type="ECO:0000313" key="2">
    <source>
        <dbReference type="EMBL" id="NLV14352.1"/>
    </source>
</evidence>
<accession>A0A847U7U8</accession>
<dbReference type="AlphaFoldDB" id="A0A847U7U8"/>
<protein>
    <submittedName>
        <fullName evidence="2">Uncharacterized protein</fullName>
    </submittedName>
</protein>
<gene>
    <name evidence="2" type="ORF">GOC77_13880</name>
</gene>
<keyword evidence="1" id="KW-1133">Transmembrane helix</keyword>
<evidence type="ECO:0000256" key="1">
    <source>
        <dbReference type="SAM" id="Phobius"/>
    </source>
</evidence>
<dbReference type="Proteomes" id="UP000641625">
    <property type="component" value="Unassembled WGS sequence"/>
</dbReference>
<keyword evidence="1" id="KW-0812">Transmembrane</keyword>
<sequence length="240" mass="27024">MLVLLGLGVGAWVARGAVPDLRAALRNLAADTSVRLAVFRRGVPIVAMVTVYFLALGFDLPWFVASVFALVAGVGTRGAYYLFRRIRYRATEMESPERTPSQVQVRVYQLSTADGERYYASVNAHELAHEDAGQLTDAVCRVATEVFDGESPGPSVEHAFAEDLLRFGIVDIDETERKLEKTAEEEAEGKMRSKHGRYPAEKLEDRITRRVPEHIWRDVKQQKRLRGEWTKRDGHLVLRG</sequence>
<comment type="caution">
    <text evidence="2">The sequence shown here is derived from an EMBL/GenBank/DDBJ whole genome shotgun (WGS) entry which is preliminary data.</text>
</comment>
<organism evidence="2 3">
    <name type="scientific">Haloarcula argentinensis</name>
    <dbReference type="NCBI Taxonomy" id="43776"/>
    <lineage>
        <taxon>Archaea</taxon>
        <taxon>Methanobacteriati</taxon>
        <taxon>Methanobacteriota</taxon>
        <taxon>Stenosarchaea group</taxon>
        <taxon>Halobacteria</taxon>
        <taxon>Halobacteriales</taxon>
        <taxon>Haloarculaceae</taxon>
        <taxon>Haloarcula</taxon>
    </lineage>
</organism>
<dbReference type="EMBL" id="WOWA01000007">
    <property type="protein sequence ID" value="NLV14352.1"/>
    <property type="molecule type" value="Genomic_DNA"/>
</dbReference>
<proteinExistence type="predicted"/>
<evidence type="ECO:0000313" key="3">
    <source>
        <dbReference type="Proteomes" id="UP000641625"/>
    </source>
</evidence>
<feature type="transmembrane region" description="Helical" evidence="1">
    <location>
        <begin position="62"/>
        <end position="83"/>
    </location>
</feature>
<keyword evidence="1" id="KW-0472">Membrane</keyword>
<name>A0A847U7U8_HALAR</name>